<accession>A0AAW0A3U8</accession>
<dbReference type="EMBL" id="JAWWNJ010000089">
    <property type="protein sequence ID" value="KAK7000485.1"/>
    <property type="molecule type" value="Genomic_DNA"/>
</dbReference>
<evidence type="ECO:0000256" key="1">
    <source>
        <dbReference type="SAM" id="SignalP"/>
    </source>
</evidence>
<gene>
    <name evidence="2" type="ORF">R3P38DRAFT_3058581</name>
</gene>
<keyword evidence="3" id="KW-1185">Reference proteome</keyword>
<feature type="signal peptide" evidence="1">
    <location>
        <begin position="1"/>
        <end position="38"/>
    </location>
</feature>
<evidence type="ECO:0000313" key="3">
    <source>
        <dbReference type="Proteomes" id="UP001362999"/>
    </source>
</evidence>
<feature type="chain" id="PRO_5043911773" description="Secreted protein" evidence="1">
    <location>
        <begin position="39"/>
        <end position="116"/>
    </location>
</feature>
<dbReference type="AlphaFoldDB" id="A0AAW0A3U8"/>
<comment type="caution">
    <text evidence="2">The sequence shown here is derived from an EMBL/GenBank/DDBJ whole genome shotgun (WGS) entry which is preliminary data.</text>
</comment>
<proteinExistence type="predicted"/>
<evidence type="ECO:0000313" key="2">
    <source>
        <dbReference type="EMBL" id="KAK7000485.1"/>
    </source>
</evidence>
<sequence length="116" mass="12882">MVPLSATSFSLACFLPLCLLPLPALFPPSLLFWGPTNAALSATCYLSRHVSGGAKRRGRRHQPPTYLRVHQSKSRSTTLVSETFLRHLRTLRVGLNCLVQNFNFLSASLVYPLLQS</sequence>
<keyword evidence="1" id="KW-0732">Signal</keyword>
<reference evidence="2 3" key="1">
    <citation type="journal article" date="2024" name="J Genomics">
        <title>Draft genome sequencing and assembly of Favolaschia claudopus CIRM-BRFM 2984 isolated from oak limbs.</title>
        <authorList>
            <person name="Navarro D."/>
            <person name="Drula E."/>
            <person name="Chaduli D."/>
            <person name="Cazenave R."/>
            <person name="Ahrendt S."/>
            <person name="Wang J."/>
            <person name="Lipzen A."/>
            <person name="Daum C."/>
            <person name="Barry K."/>
            <person name="Grigoriev I.V."/>
            <person name="Favel A."/>
            <person name="Rosso M.N."/>
            <person name="Martin F."/>
        </authorList>
    </citation>
    <scope>NUCLEOTIDE SEQUENCE [LARGE SCALE GENOMIC DNA]</scope>
    <source>
        <strain evidence="2 3">CIRM-BRFM 2984</strain>
    </source>
</reference>
<evidence type="ECO:0008006" key="4">
    <source>
        <dbReference type="Google" id="ProtNLM"/>
    </source>
</evidence>
<organism evidence="2 3">
    <name type="scientific">Favolaschia claudopus</name>
    <dbReference type="NCBI Taxonomy" id="2862362"/>
    <lineage>
        <taxon>Eukaryota</taxon>
        <taxon>Fungi</taxon>
        <taxon>Dikarya</taxon>
        <taxon>Basidiomycota</taxon>
        <taxon>Agaricomycotina</taxon>
        <taxon>Agaricomycetes</taxon>
        <taxon>Agaricomycetidae</taxon>
        <taxon>Agaricales</taxon>
        <taxon>Marasmiineae</taxon>
        <taxon>Mycenaceae</taxon>
        <taxon>Favolaschia</taxon>
    </lineage>
</organism>
<dbReference type="Proteomes" id="UP001362999">
    <property type="component" value="Unassembled WGS sequence"/>
</dbReference>
<protein>
    <recommendedName>
        <fullName evidence="4">Secreted protein</fullName>
    </recommendedName>
</protein>
<name>A0AAW0A3U8_9AGAR</name>